<evidence type="ECO:0000313" key="4">
    <source>
        <dbReference type="Proteomes" id="UP000477386"/>
    </source>
</evidence>
<dbReference type="InterPro" id="IPR000782">
    <property type="entry name" value="FAS1_domain"/>
</dbReference>
<dbReference type="InterPro" id="IPR036378">
    <property type="entry name" value="FAS1_dom_sf"/>
</dbReference>
<dbReference type="PANTHER" id="PTHR10900:SF77">
    <property type="entry name" value="FI19380P1"/>
    <property type="match status" value="1"/>
</dbReference>
<dbReference type="PROSITE" id="PS50213">
    <property type="entry name" value="FAS1"/>
    <property type="match status" value="1"/>
</dbReference>
<dbReference type="EMBL" id="JAAGNZ010000007">
    <property type="protein sequence ID" value="NEU70674.1"/>
    <property type="molecule type" value="Genomic_DNA"/>
</dbReference>
<dbReference type="Gene3D" id="2.30.180.10">
    <property type="entry name" value="FAS1 domain"/>
    <property type="match status" value="1"/>
</dbReference>
<keyword evidence="1" id="KW-0732">Signal</keyword>
<evidence type="ECO:0000256" key="1">
    <source>
        <dbReference type="SAM" id="SignalP"/>
    </source>
</evidence>
<reference evidence="3 4" key="1">
    <citation type="submission" date="2020-02" db="EMBL/GenBank/DDBJ databases">
        <title>Draft genome sequence of two Spirosoma agri KCTC 52727 and Spirosoma terrae KCTC 52035.</title>
        <authorList>
            <person name="Rojas J."/>
            <person name="Ambika Manirajan B."/>
            <person name="Ratering S."/>
            <person name="Suarez C."/>
            <person name="Schnell S."/>
        </authorList>
    </citation>
    <scope>NUCLEOTIDE SEQUENCE [LARGE SCALE GENOMIC DNA]</scope>
    <source>
        <strain evidence="3 4">KCTC 52727</strain>
    </source>
</reference>
<dbReference type="FunFam" id="2.30.180.10:FF:000032">
    <property type="entry name" value="Fasciclin domain-containing protein, putative"/>
    <property type="match status" value="1"/>
</dbReference>
<dbReference type="InterPro" id="IPR050904">
    <property type="entry name" value="Adhesion/Biosynth-related"/>
</dbReference>
<accession>A0A6M0IRG5</accession>
<feature type="domain" description="FAS1" evidence="2">
    <location>
        <begin position="47"/>
        <end position="184"/>
    </location>
</feature>
<gene>
    <name evidence="3" type="ORF">GK091_27665</name>
</gene>
<dbReference type="Proteomes" id="UP000477386">
    <property type="component" value="Unassembled WGS sequence"/>
</dbReference>
<dbReference type="PANTHER" id="PTHR10900">
    <property type="entry name" value="PERIOSTIN-RELATED"/>
    <property type="match status" value="1"/>
</dbReference>
<keyword evidence="4" id="KW-1185">Reference proteome</keyword>
<protein>
    <submittedName>
        <fullName evidence="3">Fasciclin domain-containing protein</fullName>
    </submittedName>
</protein>
<dbReference type="RefSeq" id="WP_164043986.1">
    <property type="nucleotide sequence ID" value="NZ_JAAGNZ010000007.1"/>
</dbReference>
<evidence type="ECO:0000259" key="2">
    <source>
        <dbReference type="PROSITE" id="PS50213"/>
    </source>
</evidence>
<dbReference type="AlphaFoldDB" id="A0A6M0IRG5"/>
<feature type="chain" id="PRO_5027091502" evidence="1">
    <location>
        <begin position="26"/>
        <end position="195"/>
    </location>
</feature>
<comment type="caution">
    <text evidence="3">The sequence shown here is derived from an EMBL/GenBank/DDBJ whole genome shotgun (WGS) entry which is preliminary data.</text>
</comment>
<evidence type="ECO:0000313" key="3">
    <source>
        <dbReference type="EMBL" id="NEU70674.1"/>
    </source>
</evidence>
<dbReference type="Pfam" id="PF02469">
    <property type="entry name" value="Fasciclin"/>
    <property type="match status" value="1"/>
</dbReference>
<dbReference type="SMART" id="SM00554">
    <property type="entry name" value="FAS1"/>
    <property type="match status" value="1"/>
</dbReference>
<proteinExistence type="predicted"/>
<dbReference type="SUPFAM" id="SSF82153">
    <property type="entry name" value="FAS1 domain"/>
    <property type="match status" value="1"/>
</dbReference>
<organism evidence="3 4">
    <name type="scientific">Spirosoma agri</name>
    <dbReference type="NCBI Taxonomy" id="1987381"/>
    <lineage>
        <taxon>Bacteria</taxon>
        <taxon>Pseudomonadati</taxon>
        <taxon>Bacteroidota</taxon>
        <taxon>Cytophagia</taxon>
        <taxon>Cytophagales</taxon>
        <taxon>Cytophagaceae</taxon>
        <taxon>Spirosoma</taxon>
    </lineage>
</organism>
<feature type="signal peptide" evidence="1">
    <location>
        <begin position="1"/>
        <end position="25"/>
    </location>
</feature>
<sequence length="195" mass="20818">MKLTYTIRISLTCAVLLLLQLGATAQTKAPVAEQETTVLKASGSKTGLSLGLSAAESADHTTLLQLLKASDLLKKANDKGPYTVFAPTNAAFTQLPDGELSDLLLPSSKQRLIQFLAYHVVKGRITSDQLKDGQSLTNLAGQILIVHKQGSDITIKDGRGTVAEVLQADVRATNGVVYSVNRVLQRVVNKGPIVR</sequence>
<name>A0A6M0IRG5_9BACT</name>